<comment type="caution">
    <text evidence="2">The sequence shown here is derived from an EMBL/GenBank/DDBJ whole genome shotgun (WGS) entry which is preliminary data.</text>
</comment>
<dbReference type="CDD" id="cd00104">
    <property type="entry name" value="KAZAL_FS"/>
    <property type="match status" value="1"/>
</dbReference>
<dbReference type="Gene3D" id="3.30.60.30">
    <property type="match status" value="1"/>
</dbReference>
<evidence type="ECO:0000313" key="3">
    <source>
        <dbReference type="Proteomes" id="UP000887013"/>
    </source>
</evidence>
<dbReference type="AlphaFoldDB" id="A0A8X6NPG6"/>
<name>A0A8X6NPG6_NEPPI</name>
<feature type="non-terminal residue" evidence="2">
    <location>
        <position position="1"/>
    </location>
</feature>
<dbReference type="SMART" id="SM00280">
    <property type="entry name" value="KAZAL"/>
    <property type="match status" value="1"/>
</dbReference>
<proteinExistence type="predicted"/>
<evidence type="ECO:0000259" key="1">
    <source>
        <dbReference type="PROSITE" id="PS51465"/>
    </source>
</evidence>
<organism evidence="2 3">
    <name type="scientific">Nephila pilipes</name>
    <name type="common">Giant wood spider</name>
    <name type="synonym">Nephila maculata</name>
    <dbReference type="NCBI Taxonomy" id="299642"/>
    <lineage>
        <taxon>Eukaryota</taxon>
        <taxon>Metazoa</taxon>
        <taxon>Ecdysozoa</taxon>
        <taxon>Arthropoda</taxon>
        <taxon>Chelicerata</taxon>
        <taxon>Arachnida</taxon>
        <taxon>Araneae</taxon>
        <taxon>Araneomorphae</taxon>
        <taxon>Entelegynae</taxon>
        <taxon>Araneoidea</taxon>
        <taxon>Nephilidae</taxon>
        <taxon>Nephila</taxon>
    </lineage>
</organism>
<dbReference type="OrthoDB" id="6434610at2759"/>
<dbReference type="Pfam" id="PF07648">
    <property type="entry name" value="Kazal_2"/>
    <property type="match status" value="1"/>
</dbReference>
<dbReference type="InterPro" id="IPR002350">
    <property type="entry name" value="Kazal_dom"/>
</dbReference>
<evidence type="ECO:0000313" key="2">
    <source>
        <dbReference type="EMBL" id="GFT27396.1"/>
    </source>
</evidence>
<sequence length="114" mass="12845">QLPLRSDKPSTQCDIECTSEVGVPVCGNDGRTYESRCEIEKAKCQGHPVEFKHRGKCIVRRFTPTDPNIIFQGVRVDGFFGHHPLNSSKLISPDKNQKPPSQPMRIHPFFIEVG</sequence>
<dbReference type="EMBL" id="BMAW01012186">
    <property type="protein sequence ID" value="GFT27396.1"/>
    <property type="molecule type" value="Genomic_DNA"/>
</dbReference>
<gene>
    <name evidence="2" type="primary">SMOC1</name>
    <name evidence="2" type="ORF">NPIL_278441</name>
</gene>
<dbReference type="InterPro" id="IPR036058">
    <property type="entry name" value="Kazal_dom_sf"/>
</dbReference>
<reference evidence="2" key="1">
    <citation type="submission" date="2020-08" db="EMBL/GenBank/DDBJ databases">
        <title>Multicomponent nature underlies the extraordinary mechanical properties of spider dragline silk.</title>
        <authorList>
            <person name="Kono N."/>
            <person name="Nakamura H."/>
            <person name="Mori M."/>
            <person name="Yoshida Y."/>
            <person name="Ohtoshi R."/>
            <person name="Malay A.D."/>
            <person name="Moran D.A.P."/>
            <person name="Tomita M."/>
            <person name="Numata K."/>
            <person name="Arakawa K."/>
        </authorList>
    </citation>
    <scope>NUCLEOTIDE SEQUENCE</scope>
</reference>
<keyword evidence="3" id="KW-1185">Reference proteome</keyword>
<dbReference type="Proteomes" id="UP000887013">
    <property type="component" value="Unassembled WGS sequence"/>
</dbReference>
<protein>
    <submittedName>
        <fullName evidence="2">SPARC-related modular calcium-binding protein 1</fullName>
    </submittedName>
</protein>
<dbReference type="PROSITE" id="PS51465">
    <property type="entry name" value="KAZAL_2"/>
    <property type="match status" value="1"/>
</dbReference>
<feature type="domain" description="Kazal-like" evidence="1">
    <location>
        <begin position="7"/>
        <end position="59"/>
    </location>
</feature>
<dbReference type="SUPFAM" id="SSF100895">
    <property type="entry name" value="Kazal-type serine protease inhibitors"/>
    <property type="match status" value="1"/>
</dbReference>
<accession>A0A8X6NPG6</accession>